<evidence type="ECO:0000313" key="2">
    <source>
        <dbReference type="Proteomes" id="UP000026961"/>
    </source>
</evidence>
<dbReference type="HOGENOM" id="CLU_2835292_0_0_1"/>
<dbReference type="AlphaFoldDB" id="A0A0E0BRD8"/>
<reference evidence="1" key="2">
    <citation type="submission" date="2018-05" db="EMBL/GenBank/DDBJ databases">
        <title>OgluRS3 (Oryza glumaepatula Reference Sequence Version 3).</title>
        <authorList>
            <person name="Zhang J."/>
            <person name="Kudrna D."/>
            <person name="Lee S."/>
            <person name="Talag J."/>
            <person name="Welchert J."/>
            <person name="Wing R.A."/>
        </authorList>
    </citation>
    <scope>NUCLEOTIDE SEQUENCE [LARGE SCALE GENOMIC DNA]</scope>
</reference>
<dbReference type="Gramene" id="OGLUM12G10000.1">
    <property type="protein sequence ID" value="OGLUM12G10000.1"/>
    <property type="gene ID" value="OGLUM12G10000"/>
</dbReference>
<evidence type="ECO:0000313" key="1">
    <source>
        <dbReference type="EnsemblPlants" id="OGLUM12G10000.1"/>
    </source>
</evidence>
<dbReference type="Proteomes" id="UP000026961">
    <property type="component" value="Chromosome 12"/>
</dbReference>
<proteinExistence type="predicted"/>
<organism evidence="1">
    <name type="scientific">Oryza glumipatula</name>
    <dbReference type="NCBI Taxonomy" id="40148"/>
    <lineage>
        <taxon>Eukaryota</taxon>
        <taxon>Viridiplantae</taxon>
        <taxon>Streptophyta</taxon>
        <taxon>Embryophyta</taxon>
        <taxon>Tracheophyta</taxon>
        <taxon>Spermatophyta</taxon>
        <taxon>Magnoliopsida</taxon>
        <taxon>Liliopsida</taxon>
        <taxon>Poales</taxon>
        <taxon>Poaceae</taxon>
        <taxon>BOP clade</taxon>
        <taxon>Oryzoideae</taxon>
        <taxon>Oryzeae</taxon>
        <taxon>Oryzinae</taxon>
        <taxon>Oryza</taxon>
    </lineage>
</organism>
<sequence>MAPRRENRLDTEAPGKLQCNSEERIISTGTSFSLDDPTPIKPMVRLDWYLIPHGTSSRMGKMLQWM</sequence>
<dbReference type="EnsemblPlants" id="OGLUM12G10000.1">
    <property type="protein sequence ID" value="OGLUM12G10000.1"/>
    <property type="gene ID" value="OGLUM12G10000"/>
</dbReference>
<protein>
    <submittedName>
        <fullName evidence="1">Uncharacterized protein</fullName>
    </submittedName>
</protein>
<accession>A0A0E0BRD8</accession>
<keyword evidence="2" id="KW-1185">Reference proteome</keyword>
<reference evidence="1" key="1">
    <citation type="submission" date="2015-04" db="UniProtKB">
        <authorList>
            <consortium name="EnsemblPlants"/>
        </authorList>
    </citation>
    <scope>IDENTIFICATION</scope>
</reference>
<name>A0A0E0BRD8_9ORYZ</name>